<evidence type="ECO:0000256" key="1">
    <source>
        <dbReference type="ARBA" id="ARBA00004533"/>
    </source>
</evidence>
<dbReference type="NCBIfam" id="TIGR00782">
    <property type="entry name" value="ccoP"/>
    <property type="match status" value="1"/>
</dbReference>
<dbReference type="GO" id="GO:0006119">
    <property type="term" value="P:oxidative phosphorylation"/>
    <property type="evidence" value="ECO:0007669"/>
    <property type="project" value="UniProtKB-UniPathway"/>
</dbReference>
<dbReference type="AlphaFoldDB" id="A0A380MYA8"/>
<keyword evidence="6 19" id="KW-0997">Cell inner membrane</keyword>
<dbReference type="PANTHER" id="PTHR33751">
    <property type="entry name" value="CBB3-TYPE CYTOCHROME C OXIDASE SUBUNIT FIXP"/>
    <property type="match status" value="1"/>
</dbReference>
<keyword evidence="9 21" id="KW-0812">Transmembrane</keyword>
<evidence type="ECO:0000313" key="23">
    <source>
        <dbReference type="EMBL" id="SUO97560.1"/>
    </source>
</evidence>
<feature type="transmembrane region" description="Helical" evidence="21">
    <location>
        <begin position="5"/>
        <end position="24"/>
    </location>
</feature>
<evidence type="ECO:0000256" key="18">
    <source>
        <dbReference type="ARBA" id="ARBA00023136"/>
    </source>
</evidence>
<comment type="function">
    <text evidence="19">C-type cytochrome. Part of the cbb3-type cytochrome c oxidase complex.</text>
</comment>
<keyword evidence="16 19" id="KW-0408">Iron</keyword>
<dbReference type="Pfam" id="PF14715">
    <property type="entry name" value="FixP_N"/>
    <property type="match status" value="1"/>
</dbReference>
<dbReference type="SUPFAM" id="SSF46626">
    <property type="entry name" value="Cytochrome c"/>
    <property type="match status" value="2"/>
</dbReference>
<dbReference type="GO" id="GO:0009055">
    <property type="term" value="F:electron transfer activity"/>
    <property type="evidence" value="ECO:0007669"/>
    <property type="project" value="InterPro"/>
</dbReference>
<evidence type="ECO:0000256" key="4">
    <source>
        <dbReference type="ARBA" id="ARBA00022448"/>
    </source>
</evidence>
<reference evidence="23 24" key="1">
    <citation type="submission" date="2018-06" db="EMBL/GenBank/DDBJ databases">
        <authorList>
            <consortium name="Pathogen Informatics"/>
            <person name="Doyle S."/>
        </authorList>
    </citation>
    <scope>NUCLEOTIDE SEQUENCE [LARGE SCALE GENOMIC DNA]</scope>
    <source>
        <strain evidence="23 24">NCTC13337</strain>
    </source>
</reference>
<keyword evidence="8 19" id="KW-0679">Respiratory chain</keyword>
<feature type="binding site" description="covalent" evidence="20">
    <location>
        <position position="241"/>
    </location>
    <ligand>
        <name>heme c</name>
        <dbReference type="ChEBI" id="CHEBI:61717"/>
        <label>2</label>
    </ligand>
</feature>
<keyword evidence="7 19" id="KW-0349">Heme</keyword>
<keyword evidence="5 19" id="KW-1003">Cell membrane</keyword>
<evidence type="ECO:0000256" key="9">
    <source>
        <dbReference type="ARBA" id="ARBA00022692"/>
    </source>
</evidence>
<evidence type="ECO:0000256" key="21">
    <source>
        <dbReference type="SAM" id="Phobius"/>
    </source>
</evidence>
<comment type="cofactor">
    <cofactor evidence="19 20">
        <name>heme c</name>
        <dbReference type="ChEBI" id="CHEBI:61717"/>
    </cofactor>
    <text evidence="19 20">Binds 2 heme C groups per subunit.</text>
</comment>
<feature type="transmembrane region" description="Helical" evidence="21">
    <location>
        <begin position="61"/>
        <end position="82"/>
    </location>
</feature>
<keyword evidence="4 19" id="KW-0813">Transport</keyword>
<evidence type="ECO:0000256" key="6">
    <source>
        <dbReference type="ARBA" id="ARBA00022519"/>
    </source>
</evidence>
<dbReference type="PRINTS" id="PR00605">
    <property type="entry name" value="CYTCHROMECIC"/>
</dbReference>
<keyword evidence="18 19" id="KW-0472">Membrane</keyword>
<dbReference type="Gene3D" id="1.10.760.10">
    <property type="entry name" value="Cytochrome c-like domain"/>
    <property type="match status" value="2"/>
</dbReference>
<dbReference type="InterPro" id="IPR008168">
    <property type="entry name" value="Cyt_C_IC"/>
</dbReference>
<evidence type="ECO:0000256" key="3">
    <source>
        <dbReference type="ARBA" id="ARBA00006113"/>
    </source>
</evidence>
<comment type="similarity">
    <text evidence="3 19">Belongs to the CcoP / FixP family.</text>
</comment>
<feature type="binding site" description="covalent" evidence="20">
    <location>
        <position position="143"/>
    </location>
    <ligand>
        <name>heme c</name>
        <dbReference type="ChEBI" id="CHEBI:61717"/>
        <label>1</label>
    </ligand>
</feature>
<keyword evidence="11" id="KW-0677">Repeat</keyword>
<keyword evidence="24" id="KW-1185">Reference proteome</keyword>
<feature type="binding site" description="covalent" evidence="20">
    <location>
        <position position="140"/>
    </location>
    <ligand>
        <name>heme c</name>
        <dbReference type="ChEBI" id="CHEBI:61717"/>
        <label>1</label>
    </ligand>
</feature>
<keyword evidence="13 19" id="KW-0249">Electron transport</keyword>
<evidence type="ECO:0000259" key="22">
    <source>
        <dbReference type="PROSITE" id="PS51007"/>
    </source>
</evidence>
<organism evidence="23 24">
    <name type="scientific">Suttonella ornithocola</name>
    <dbReference type="NCBI Taxonomy" id="279832"/>
    <lineage>
        <taxon>Bacteria</taxon>
        <taxon>Pseudomonadati</taxon>
        <taxon>Pseudomonadota</taxon>
        <taxon>Gammaproteobacteria</taxon>
        <taxon>Cardiobacteriales</taxon>
        <taxon>Cardiobacteriaceae</taxon>
        <taxon>Suttonella</taxon>
    </lineage>
</organism>
<dbReference type="InterPro" id="IPR009056">
    <property type="entry name" value="Cyt_c-like_dom"/>
</dbReference>
<dbReference type="InterPro" id="IPR050597">
    <property type="entry name" value="Cytochrome_c_Oxidase_Subunit"/>
</dbReference>
<keyword evidence="14 21" id="KW-1133">Transmembrane helix</keyword>
<dbReference type="GO" id="GO:0020037">
    <property type="term" value="F:heme binding"/>
    <property type="evidence" value="ECO:0007669"/>
    <property type="project" value="InterPro"/>
</dbReference>
<dbReference type="GO" id="GO:1902600">
    <property type="term" value="P:proton transmembrane transport"/>
    <property type="evidence" value="ECO:0007669"/>
    <property type="project" value="UniProtKB-KW"/>
</dbReference>
<keyword evidence="12 19" id="KW-0375">Hydrogen ion transport</keyword>
<evidence type="ECO:0000256" key="5">
    <source>
        <dbReference type="ARBA" id="ARBA00022475"/>
    </source>
</evidence>
<evidence type="ECO:0000256" key="15">
    <source>
        <dbReference type="ARBA" id="ARBA00023002"/>
    </source>
</evidence>
<dbReference type="UniPathway" id="UPA00705"/>
<evidence type="ECO:0000256" key="19">
    <source>
        <dbReference type="PIRNR" id="PIRNR000006"/>
    </source>
</evidence>
<dbReference type="EMBL" id="UHIC01000001">
    <property type="protein sequence ID" value="SUO97560.1"/>
    <property type="molecule type" value="Genomic_DNA"/>
</dbReference>
<feature type="binding site" description="covalent" evidence="20">
    <location>
        <position position="244"/>
    </location>
    <ligand>
        <name>heme c</name>
        <dbReference type="ChEBI" id="CHEBI:61717"/>
        <label>2</label>
    </ligand>
</feature>
<dbReference type="GO" id="GO:0005506">
    <property type="term" value="F:iron ion binding"/>
    <property type="evidence" value="ECO:0007669"/>
    <property type="project" value="InterPro"/>
</dbReference>
<dbReference type="InterPro" id="IPR038414">
    <property type="entry name" value="CcoP_N_sf"/>
</dbReference>
<dbReference type="Pfam" id="PF13442">
    <property type="entry name" value="Cytochrome_CBB3"/>
    <property type="match status" value="2"/>
</dbReference>
<dbReference type="GO" id="GO:0016491">
    <property type="term" value="F:oxidoreductase activity"/>
    <property type="evidence" value="ECO:0007669"/>
    <property type="project" value="UniProtKB-KW"/>
</dbReference>
<comment type="subcellular location">
    <subcellularLocation>
        <location evidence="1 19">Cell inner membrane</location>
    </subcellularLocation>
</comment>
<feature type="domain" description="Cytochrome c" evidence="22">
    <location>
        <begin position="228"/>
        <end position="311"/>
    </location>
</feature>
<dbReference type="PROSITE" id="PS51007">
    <property type="entry name" value="CYTC"/>
    <property type="match status" value="2"/>
</dbReference>
<gene>
    <name evidence="23" type="primary">ccoP2</name>
    <name evidence="23" type="ORF">NCTC13337_02497</name>
</gene>
<keyword evidence="17 19" id="KW-0406">Ion transport</keyword>
<evidence type="ECO:0000256" key="17">
    <source>
        <dbReference type="ARBA" id="ARBA00023065"/>
    </source>
</evidence>
<feature type="domain" description="Cytochrome c" evidence="22">
    <location>
        <begin position="127"/>
        <end position="220"/>
    </location>
</feature>
<evidence type="ECO:0000256" key="11">
    <source>
        <dbReference type="ARBA" id="ARBA00022737"/>
    </source>
</evidence>
<evidence type="ECO:0000256" key="14">
    <source>
        <dbReference type="ARBA" id="ARBA00022989"/>
    </source>
</evidence>
<evidence type="ECO:0000256" key="10">
    <source>
        <dbReference type="ARBA" id="ARBA00022723"/>
    </source>
</evidence>
<evidence type="ECO:0000256" key="8">
    <source>
        <dbReference type="ARBA" id="ARBA00022660"/>
    </source>
</evidence>
<comment type="pathway">
    <text evidence="2 19">Energy metabolism; oxidative phosphorylation.</text>
</comment>
<dbReference type="Proteomes" id="UP000254601">
    <property type="component" value="Unassembled WGS sequence"/>
</dbReference>
<evidence type="ECO:0000256" key="7">
    <source>
        <dbReference type="ARBA" id="ARBA00022617"/>
    </source>
</evidence>
<evidence type="ECO:0000256" key="2">
    <source>
        <dbReference type="ARBA" id="ARBA00004673"/>
    </source>
</evidence>
<evidence type="ECO:0000256" key="20">
    <source>
        <dbReference type="PIRSR" id="PIRSR000006-2"/>
    </source>
</evidence>
<keyword evidence="10 19" id="KW-0479">Metal-binding</keyword>
<evidence type="ECO:0000256" key="13">
    <source>
        <dbReference type="ARBA" id="ARBA00022982"/>
    </source>
</evidence>
<dbReference type="InterPro" id="IPR004678">
    <property type="entry name" value="Cyt_c_oxidase_cbb3_su3"/>
</dbReference>
<keyword evidence="15 19" id="KW-0560">Oxidoreductase</keyword>
<dbReference type="GO" id="GO:0005886">
    <property type="term" value="C:plasma membrane"/>
    <property type="evidence" value="ECO:0007669"/>
    <property type="project" value="UniProtKB-SubCell"/>
</dbReference>
<dbReference type="InterPro" id="IPR032858">
    <property type="entry name" value="CcoP_N"/>
</dbReference>
<evidence type="ECO:0000313" key="24">
    <source>
        <dbReference type="Proteomes" id="UP000254601"/>
    </source>
</evidence>
<evidence type="ECO:0000256" key="16">
    <source>
        <dbReference type="ARBA" id="ARBA00023004"/>
    </source>
</evidence>
<protein>
    <recommendedName>
        <fullName evidence="19">Cbb3-type cytochrome c oxidase subunit</fullName>
    </recommendedName>
</protein>
<evidence type="ECO:0000256" key="12">
    <source>
        <dbReference type="ARBA" id="ARBA00022781"/>
    </source>
</evidence>
<sequence>MTIALFIGIVTILHIVGYALFIYWTTHVKAGGDAKEGEVINHAWDEIQEVNNPLPGWWLKLFYLVIIFAAIYLVLYPGVFGYKYKGLLDWTQIGQYEQQKAKDDAISDEYFSVYKMQPVEELAKMPEAVASGRRIFLQNCAVCHGQNAKGAAIGYPNLTDNDWLWGGDGETLIKTITEGRNTIPGQGMPAGGALITDPANPSAEDLQKVKAVANYIRSMGGHDDVDQSLLAKGKEYYDQSCVACHGAEGQGNPMLGAPNIADDIWLYSKDGSVADIEHQILHPANNMMPAWSDRLGPGRIKVVAAYIYSLSHKE</sequence>
<dbReference type="InterPro" id="IPR036909">
    <property type="entry name" value="Cyt_c-like_dom_sf"/>
</dbReference>
<name>A0A380MYA8_9GAMM</name>
<accession>A0A380MYA8</accession>
<dbReference type="RefSeq" id="WP_072576103.1">
    <property type="nucleotide sequence ID" value="NZ_LWHB01000050.1"/>
</dbReference>
<comment type="subunit">
    <text evidence="19">Component of the cbb3-type cytochrome c oxidase.</text>
</comment>
<dbReference type="PIRSF" id="PIRSF000006">
    <property type="entry name" value="Cbb3-Cox_fixP"/>
    <property type="match status" value="1"/>
</dbReference>
<dbReference type="Gene3D" id="6.10.280.130">
    <property type="match status" value="1"/>
</dbReference>
<proteinExistence type="inferred from homology"/>
<dbReference type="PANTHER" id="PTHR33751:SF1">
    <property type="entry name" value="CBB3-TYPE CYTOCHROME C OXIDASE SUBUNIT FIXP"/>
    <property type="match status" value="1"/>
</dbReference>